<dbReference type="InterPro" id="IPR000757">
    <property type="entry name" value="Beta-glucanase-like"/>
</dbReference>
<accession>A0AAN6JPQ9</accession>
<evidence type="ECO:0000256" key="3">
    <source>
        <dbReference type="ARBA" id="ARBA00022692"/>
    </source>
</evidence>
<dbReference type="GO" id="GO:0031505">
    <property type="term" value="P:fungal-type cell wall organization"/>
    <property type="evidence" value="ECO:0007669"/>
    <property type="project" value="TreeGrafter"/>
</dbReference>
<dbReference type="InterPro" id="IPR013320">
    <property type="entry name" value="ConA-like_dom_sf"/>
</dbReference>
<evidence type="ECO:0000256" key="9">
    <source>
        <dbReference type="SAM" id="Phobius"/>
    </source>
</evidence>
<comment type="caution">
    <text evidence="11">The sequence shown here is derived from an EMBL/GenBank/DDBJ whole genome shotgun (WGS) entry which is preliminary data.</text>
</comment>
<keyword evidence="3 9" id="KW-0812">Transmembrane</keyword>
<dbReference type="PANTHER" id="PTHR31361:SF15">
    <property type="entry name" value="GH16 DOMAIN-CONTAINING PROTEIN"/>
    <property type="match status" value="1"/>
</dbReference>
<proteinExistence type="inferred from homology"/>
<dbReference type="GO" id="GO:0015926">
    <property type="term" value="F:glucosidase activity"/>
    <property type="evidence" value="ECO:0007669"/>
    <property type="project" value="TreeGrafter"/>
</dbReference>
<dbReference type="GO" id="GO:0006078">
    <property type="term" value="P:(1-&gt;6)-beta-D-glucan biosynthetic process"/>
    <property type="evidence" value="ECO:0007669"/>
    <property type="project" value="TreeGrafter"/>
</dbReference>
<evidence type="ECO:0000256" key="1">
    <source>
        <dbReference type="ARBA" id="ARBA00004606"/>
    </source>
</evidence>
<comment type="similarity">
    <text evidence="2">Belongs to the SKN1/KRE6 family.</text>
</comment>
<dbReference type="PROSITE" id="PS51762">
    <property type="entry name" value="GH16_2"/>
    <property type="match status" value="1"/>
</dbReference>
<keyword evidence="8" id="KW-0961">Cell wall biogenesis/degradation</keyword>
<name>A0AAN6JPQ9_9BASI</name>
<dbReference type="SUPFAM" id="SSF49899">
    <property type="entry name" value="Concanavalin A-like lectins/glucanases"/>
    <property type="match status" value="1"/>
</dbReference>
<evidence type="ECO:0000313" key="12">
    <source>
        <dbReference type="Proteomes" id="UP001176517"/>
    </source>
</evidence>
<gene>
    <name evidence="11" type="primary">KRE6_4</name>
    <name evidence="11" type="ORF">OC846_005976</name>
</gene>
<evidence type="ECO:0000256" key="7">
    <source>
        <dbReference type="ARBA" id="ARBA00023180"/>
    </source>
</evidence>
<evidence type="ECO:0000256" key="2">
    <source>
        <dbReference type="ARBA" id="ARBA00010962"/>
    </source>
</evidence>
<keyword evidence="12" id="KW-1185">Reference proteome</keyword>
<evidence type="ECO:0000256" key="4">
    <source>
        <dbReference type="ARBA" id="ARBA00022968"/>
    </source>
</evidence>
<evidence type="ECO:0000313" key="11">
    <source>
        <dbReference type="EMBL" id="KAK0544673.1"/>
    </source>
</evidence>
<keyword evidence="7" id="KW-0325">Glycoprotein</keyword>
<comment type="subcellular location">
    <subcellularLocation>
        <location evidence="1">Membrane</location>
        <topology evidence="1">Single-pass type II membrane protein</topology>
    </subcellularLocation>
</comment>
<keyword evidence="6 9" id="KW-0472">Membrane</keyword>
<dbReference type="PANTHER" id="PTHR31361">
    <property type="entry name" value="BETA-GLUCAN SYNTHESIS-ASSOCIATED PROTEIN KRE6-RELATED"/>
    <property type="match status" value="1"/>
</dbReference>
<sequence length="542" mass="60297">MGPSSEYARYHARGLNRSRPARGTGFAAQEKYGLPLDQKGDLVSPLATEADDYLHDPSDAEVRSNAVSLSGLLNILTLVLLTCGLLALFAGFPIFNHFITRDQNAAAISRTNGTSQVPDLDIMTIIDKETPPEAMTWTSSGWEQTTLKPSGTQYQLVFSDEFNTEGRTFWEGDDPYWTAVDLWYGSTMDLEWYSPEAINTTGGALNIAFEPMEIHNLNFRSGMLQSWNKMCFQGAYIEIAMMQPGTSQQQGFWPGMWTLGNLARPGYQGSNEGNWPYSYDSCDAGILRHQLWTNGSGPPLTQTATVPNLSAKDPLEPHSPVYLNGLPGMRFPSCTCEGEDHPGPNVRTARSAPEIDIIEAQMRFDFDGGEGHIYASQSAQIAPMDPYYNWWNATDIDYHTYVDTAHVNPYRGAALQECASVLAKVPTDGFVQNGQRFVKYGLEYSPDWDGDGNGFITWFIDGEPTWTLWGSAFRARPDINIGQRKVSTEPMSMILNFGMAPGFQKTKFEGDYAIDLPAKMLVDYVRIYQPKGQQIRTSCDPP</sequence>
<feature type="domain" description="GH16" evidence="10">
    <location>
        <begin position="140"/>
        <end position="533"/>
    </location>
</feature>
<keyword evidence="4" id="KW-0735">Signal-anchor</keyword>
<reference evidence="11" key="1">
    <citation type="journal article" date="2023" name="PhytoFront">
        <title>Draft Genome Resources of Seven Strains of Tilletia horrida, Causal Agent of Kernel Smut of Rice.</title>
        <authorList>
            <person name="Khanal S."/>
            <person name="Antony Babu S."/>
            <person name="Zhou X.G."/>
        </authorList>
    </citation>
    <scope>NUCLEOTIDE SEQUENCE</scope>
    <source>
        <strain evidence="11">TX6</strain>
    </source>
</reference>
<evidence type="ECO:0000256" key="5">
    <source>
        <dbReference type="ARBA" id="ARBA00022989"/>
    </source>
</evidence>
<dbReference type="InterPro" id="IPR005629">
    <property type="entry name" value="Skn1/Kre6/Sbg1"/>
</dbReference>
<dbReference type="GO" id="GO:0005886">
    <property type="term" value="C:plasma membrane"/>
    <property type="evidence" value="ECO:0007669"/>
    <property type="project" value="TreeGrafter"/>
</dbReference>
<dbReference type="GO" id="GO:0005789">
    <property type="term" value="C:endoplasmic reticulum membrane"/>
    <property type="evidence" value="ECO:0007669"/>
    <property type="project" value="TreeGrafter"/>
</dbReference>
<dbReference type="Pfam" id="PF03935">
    <property type="entry name" value="SKN1_KRE6_Sbg1"/>
    <property type="match status" value="1"/>
</dbReference>
<keyword evidence="5 9" id="KW-1133">Transmembrane helix</keyword>
<feature type="transmembrane region" description="Helical" evidence="9">
    <location>
        <begin position="72"/>
        <end position="95"/>
    </location>
</feature>
<evidence type="ECO:0000256" key="6">
    <source>
        <dbReference type="ARBA" id="ARBA00023136"/>
    </source>
</evidence>
<dbReference type="Gene3D" id="2.60.120.200">
    <property type="match status" value="2"/>
</dbReference>
<dbReference type="AlphaFoldDB" id="A0AAN6JPQ9"/>
<organism evidence="11 12">
    <name type="scientific">Tilletia horrida</name>
    <dbReference type="NCBI Taxonomy" id="155126"/>
    <lineage>
        <taxon>Eukaryota</taxon>
        <taxon>Fungi</taxon>
        <taxon>Dikarya</taxon>
        <taxon>Basidiomycota</taxon>
        <taxon>Ustilaginomycotina</taxon>
        <taxon>Exobasidiomycetes</taxon>
        <taxon>Tilletiales</taxon>
        <taxon>Tilletiaceae</taxon>
        <taxon>Tilletia</taxon>
    </lineage>
</organism>
<evidence type="ECO:0000259" key="10">
    <source>
        <dbReference type="PROSITE" id="PS51762"/>
    </source>
</evidence>
<evidence type="ECO:0000256" key="8">
    <source>
        <dbReference type="ARBA" id="ARBA00023316"/>
    </source>
</evidence>
<protein>
    <submittedName>
        <fullName evidence="11">Beta-glucan synthesis-associated protein</fullName>
    </submittedName>
</protein>
<dbReference type="Proteomes" id="UP001176517">
    <property type="component" value="Unassembled WGS sequence"/>
</dbReference>
<dbReference type="EMBL" id="JAPDMZ010000269">
    <property type="protein sequence ID" value="KAK0544673.1"/>
    <property type="molecule type" value="Genomic_DNA"/>
</dbReference>